<dbReference type="EMBL" id="SODP01000002">
    <property type="protein sequence ID" value="TDW69637.1"/>
    <property type="molecule type" value="Genomic_DNA"/>
</dbReference>
<dbReference type="Pfam" id="PF02720">
    <property type="entry name" value="DUF222"/>
    <property type="match status" value="1"/>
</dbReference>
<keyword evidence="5" id="KW-1185">Reference proteome</keyword>
<dbReference type="InterPro" id="IPR003615">
    <property type="entry name" value="HNH_nuc"/>
</dbReference>
<name>A0A4V3GFU5_9ACTN</name>
<dbReference type="AlphaFoldDB" id="A0A4V3GFU5"/>
<comment type="similarity">
    <text evidence="1">Belongs to the Rv1128c/1148c/1588c/1702c/1945/3466 family.</text>
</comment>
<dbReference type="InterPro" id="IPR003870">
    <property type="entry name" value="DUF222"/>
</dbReference>
<feature type="compositionally biased region" description="Basic and acidic residues" evidence="2">
    <location>
        <begin position="533"/>
        <end position="545"/>
    </location>
</feature>
<keyword evidence="4" id="KW-0540">Nuclease</keyword>
<protein>
    <submittedName>
        <fullName evidence="4">HNH endonuclease</fullName>
    </submittedName>
</protein>
<reference evidence="4 5" key="1">
    <citation type="submission" date="2019-03" db="EMBL/GenBank/DDBJ databases">
        <title>Genomic Encyclopedia of Type Strains, Phase III (KMG-III): the genomes of soil and plant-associated and newly described type strains.</title>
        <authorList>
            <person name="Whitman W."/>
        </authorList>
    </citation>
    <scope>NUCLEOTIDE SEQUENCE [LARGE SCALE GENOMIC DNA]</scope>
    <source>
        <strain evidence="4 5">VKM Ac-2573</strain>
    </source>
</reference>
<feature type="compositionally biased region" description="Low complexity" evidence="2">
    <location>
        <begin position="232"/>
        <end position="242"/>
    </location>
</feature>
<evidence type="ECO:0000259" key="3">
    <source>
        <dbReference type="SMART" id="SM00507"/>
    </source>
</evidence>
<dbReference type="Gene3D" id="1.10.30.50">
    <property type="match status" value="1"/>
</dbReference>
<evidence type="ECO:0000256" key="2">
    <source>
        <dbReference type="SAM" id="MobiDB-lite"/>
    </source>
</evidence>
<dbReference type="Pfam" id="PF01844">
    <property type="entry name" value="HNH"/>
    <property type="match status" value="1"/>
</dbReference>
<proteinExistence type="inferred from homology"/>
<evidence type="ECO:0000256" key="1">
    <source>
        <dbReference type="ARBA" id="ARBA00023450"/>
    </source>
</evidence>
<dbReference type="GO" id="GO:0004519">
    <property type="term" value="F:endonuclease activity"/>
    <property type="evidence" value="ECO:0007669"/>
    <property type="project" value="UniProtKB-KW"/>
</dbReference>
<organism evidence="4 5">
    <name type="scientific">Kribbella pratensis</name>
    <dbReference type="NCBI Taxonomy" id="2512112"/>
    <lineage>
        <taxon>Bacteria</taxon>
        <taxon>Bacillati</taxon>
        <taxon>Actinomycetota</taxon>
        <taxon>Actinomycetes</taxon>
        <taxon>Propionibacteriales</taxon>
        <taxon>Kribbellaceae</taxon>
        <taxon>Kribbella</taxon>
    </lineage>
</organism>
<dbReference type="GO" id="GO:0003676">
    <property type="term" value="F:nucleic acid binding"/>
    <property type="evidence" value="ECO:0007669"/>
    <property type="project" value="InterPro"/>
</dbReference>
<dbReference type="GO" id="GO:0008270">
    <property type="term" value="F:zinc ion binding"/>
    <property type="evidence" value="ECO:0007669"/>
    <property type="project" value="InterPro"/>
</dbReference>
<dbReference type="CDD" id="cd00085">
    <property type="entry name" value="HNHc"/>
    <property type="match status" value="1"/>
</dbReference>
<keyword evidence="4" id="KW-0255">Endonuclease</keyword>
<feature type="domain" description="HNH nuclease" evidence="3">
    <location>
        <begin position="343"/>
        <end position="393"/>
    </location>
</feature>
<feature type="compositionally biased region" description="Low complexity" evidence="2">
    <location>
        <begin position="255"/>
        <end position="264"/>
    </location>
</feature>
<sequence length="565" mass="59581">MLSTLDQLDAALARMETYRLQVIAGLDGVGHAQEIGAHNTVQLLEFRYRLDPARARRDVRLALSLAKYEAVKAALPTTDQPITDTEVRMRPAQAEAIVSALEKVPTTVPVEDLDVAERELVGLARHLPPRELRQAGQRIRELLDTDGPEPEENKAYGRESLTLTPADRGVKFRGFLANENAELLRAVVHAGARPHKTVDGELDPRPREKRQADALTTALTIAATAWDTAAPGTAAAGSTEGEAVGDGSSQVRTMATAGSASTAAGSGGRVPGYGAKATITVTIDWQDLKAATADAIGDAVYGDGLSAAVVRRMACDARVVPLVLGSNSEPLDVGRSERFVTRAMRRALNARDRGCVVCGAPPIQCDAHHLVSWIDGGETKIANLALLCRRHHIDVHGGDWTITITDGIVRVSRPHWADPPHQIVKPHATPPPSSTVLASDPQPTVVSGGVSGAVSAGVSAGVSGSASGAAEEREVVATVAPVPSTAGFVARRSALGRRLLEEMMARGHQGVGAATSLREAACLAIWGESPTTADRRTDPEDKPLDTDAFDPWGEVAEVKARGVAK</sequence>
<keyword evidence="4" id="KW-0378">Hydrolase</keyword>
<feature type="region of interest" description="Disordered" evidence="2">
    <location>
        <begin position="232"/>
        <end position="267"/>
    </location>
</feature>
<dbReference type="InterPro" id="IPR002711">
    <property type="entry name" value="HNH"/>
</dbReference>
<gene>
    <name evidence="4" type="ORF">EV653_3663</name>
</gene>
<evidence type="ECO:0000313" key="5">
    <source>
        <dbReference type="Proteomes" id="UP000295146"/>
    </source>
</evidence>
<feature type="region of interest" description="Disordered" evidence="2">
    <location>
        <begin position="528"/>
        <end position="551"/>
    </location>
</feature>
<comment type="caution">
    <text evidence="4">The sequence shown here is derived from an EMBL/GenBank/DDBJ whole genome shotgun (WGS) entry which is preliminary data.</text>
</comment>
<accession>A0A4V3GFU5</accession>
<evidence type="ECO:0000313" key="4">
    <source>
        <dbReference type="EMBL" id="TDW69637.1"/>
    </source>
</evidence>
<dbReference type="SMART" id="SM00507">
    <property type="entry name" value="HNHc"/>
    <property type="match status" value="1"/>
</dbReference>
<dbReference type="Proteomes" id="UP000295146">
    <property type="component" value="Unassembled WGS sequence"/>
</dbReference>